<accession>B3RT60</accession>
<dbReference type="GO" id="GO:0008202">
    <property type="term" value="P:steroid metabolic process"/>
    <property type="evidence" value="ECO:0000318"/>
    <property type="project" value="GO_Central"/>
</dbReference>
<evidence type="ECO:0000256" key="3">
    <source>
        <dbReference type="SAM" id="SignalP"/>
    </source>
</evidence>
<dbReference type="CTD" id="6751849"/>
<sequence>MIITIIILLALTYLCYACFLVKPKGKVEGLSDRYVLITGCDSGFGRLLAESLCQQKVNVFAGCLTLDAVQELNEKYSTIHAFILDITRAEQVEQAYELVHKTLPKDVGLWGIVNNAGILINGFTDWLSTEDYHRIVDINLYGTIRMSNQFVPLIKIAKGRVVNVASILGIACPFYFAPYCVSKAGVIAFSNVLRREMAPFDVSVSCMCPGLFRTPLSQPAKILEELKEKQSKLSQQLQKTYNQKFFTSLEESLLAIAGKASPEVNKVTEAIEDALFSIAPREFYYIGSDAWIFLIISYLPYSLADWLFRKFSPMPNPNTSEL</sequence>
<dbReference type="RefSeq" id="XP_002111164.1">
    <property type="nucleotide sequence ID" value="XM_002111128.1"/>
</dbReference>
<dbReference type="EMBL" id="DS985243">
    <property type="protein sequence ID" value="EDV27168.1"/>
    <property type="molecule type" value="Genomic_DNA"/>
</dbReference>
<dbReference type="InterPro" id="IPR002347">
    <property type="entry name" value="SDR_fam"/>
</dbReference>
<name>B3RT60_TRIAD</name>
<dbReference type="OrthoDB" id="2102561at2759"/>
<dbReference type="Gene3D" id="3.40.50.720">
    <property type="entry name" value="NAD(P)-binding Rossmann-like Domain"/>
    <property type="match status" value="1"/>
</dbReference>
<dbReference type="PROSITE" id="PS00061">
    <property type="entry name" value="ADH_SHORT"/>
    <property type="match status" value="1"/>
</dbReference>
<dbReference type="Pfam" id="PF00106">
    <property type="entry name" value="adh_short"/>
    <property type="match status" value="1"/>
</dbReference>
<dbReference type="InterPro" id="IPR036291">
    <property type="entry name" value="NAD(P)-bd_dom_sf"/>
</dbReference>
<evidence type="ECO:0000313" key="5">
    <source>
        <dbReference type="Proteomes" id="UP000009022"/>
    </source>
</evidence>
<dbReference type="GeneID" id="6751849"/>
<keyword evidence="1" id="KW-0560">Oxidoreductase</keyword>
<protein>
    <submittedName>
        <fullName evidence="4">Uncharacterized protein</fullName>
    </submittedName>
</protein>
<dbReference type="OMA" id="TEDYHRI"/>
<dbReference type="InParanoid" id="B3RT60"/>
<dbReference type="HOGENOM" id="CLU_010194_2_0_1"/>
<dbReference type="Proteomes" id="UP000009022">
    <property type="component" value="Unassembled WGS sequence"/>
</dbReference>
<organism evidence="4 5">
    <name type="scientific">Trichoplax adhaerens</name>
    <name type="common">Trichoplax reptans</name>
    <dbReference type="NCBI Taxonomy" id="10228"/>
    <lineage>
        <taxon>Eukaryota</taxon>
        <taxon>Metazoa</taxon>
        <taxon>Placozoa</taxon>
        <taxon>Uniplacotomia</taxon>
        <taxon>Trichoplacea</taxon>
        <taxon>Trichoplacidae</taxon>
        <taxon>Trichoplax</taxon>
    </lineage>
</organism>
<evidence type="ECO:0000256" key="1">
    <source>
        <dbReference type="ARBA" id="ARBA00023002"/>
    </source>
</evidence>
<feature type="signal peptide" evidence="3">
    <location>
        <begin position="1"/>
        <end position="17"/>
    </location>
</feature>
<keyword evidence="3" id="KW-0732">Signal</keyword>
<proteinExistence type="inferred from homology"/>
<comment type="similarity">
    <text evidence="2">Belongs to the short-chain dehydrogenases/reductases (SDR) family.</text>
</comment>
<dbReference type="PRINTS" id="PR00081">
    <property type="entry name" value="GDHRDH"/>
</dbReference>
<dbReference type="STRING" id="10228.B3RT60"/>
<dbReference type="InterPro" id="IPR020904">
    <property type="entry name" value="Sc_DH/Rdtase_CS"/>
</dbReference>
<dbReference type="KEGG" id="tad:TRIADDRAFT_22801"/>
<dbReference type="PhylomeDB" id="B3RT60"/>
<dbReference type="PANTHER" id="PTHR43313:SF50">
    <property type="entry name" value="GH26015P"/>
    <property type="match status" value="1"/>
</dbReference>
<feature type="chain" id="PRO_5002796918" evidence="3">
    <location>
        <begin position="18"/>
        <end position="322"/>
    </location>
</feature>
<keyword evidence="5" id="KW-1185">Reference proteome</keyword>
<evidence type="ECO:0000256" key="2">
    <source>
        <dbReference type="RuleBase" id="RU000363"/>
    </source>
</evidence>
<reference evidence="4 5" key="1">
    <citation type="journal article" date="2008" name="Nature">
        <title>The Trichoplax genome and the nature of placozoans.</title>
        <authorList>
            <person name="Srivastava M."/>
            <person name="Begovic E."/>
            <person name="Chapman J."/>
            <person name="Putnam N.H."/>
            <person name="Hellsten U."/>
            <person name="Kawashima T."/>
            <person name="Kuo A."/>
            <person name="Mitros T."/>
            <person name="Salamov A."/>
            <person name="Carpenter M.L."/>
            <person name="Signorovitch A.Y."/>
            <person name="Moreno M.A."/>
            <person name="Kamm K."/>
            <person name="Grimwood J."/>
            <person name="Schmutz J."/>
            <person name="Shapiro H."/>
            <person name="Grigoriev I.V."/>
            <person name="Buss L.W."/>
            <person name="Schierwater B."/>
            <person name="Dellaporta S.L."/>
            <person name="Rokhsar D.S."/>
        </authorList>
    </citation>
    <scope>NUCLEOTIDE SEQUENCE [LARGE SCALE GENOMIC DNA]</scope>
    <source>
        <strain evidence="4 5">Grell-BS-1999</strain>
    </source>
</reference>
<dbReference type="AlphaFoldDB" id="B3RT60"/>
<dbReference type="eggNOG" id="KOG1610">
    <property type="taxonomic scope" value="Eukaryota"/>
</dbReference>
<dbReference type="SUPFAM" id="SSF51735">
    <property type="entry name" value="NAD(P)-binding Rossmann-fold domains"/>
    <property type="match status" value="1"/>
</dbReference>
<gene>
    <name evidence="4" type="ORF">TRIADDRAFT_22801</name>
</gene>
<evidence type="ECO:0000313" key="4">
    <source>
        <dbReference type="EMBL" id="EDV27168.1"/>
    </source>
</evidence>
<dbReference type="PANTHER" id="PTHR43313">
    <property type="entry name" value="SHORT-CHAIN DEHYDROGENASE/REDUCTASE FAMILY 9C"/>
    <property type="match status" value="1"/>
</dbReference>
<dbReference type="GO" id="GO:0016491">
    <property type="term" value="F:oxidoreductase activity"/>
    <property type="evidence" value="ECO:0000318"/>
    <property type="project" value="GO_Central"/>
</dbReference>
<dbReference type="PRINTS" id="PR00080">
    <property type="entry name" value="SDRFAMILY"/>
</dbReference>